<evidence type="ECO:0000259" key="1">
    <source>
        <dbReference type="Pfam" id="PF06983"/>
    </source>
</evidence>
<accession>A0ABR6Y5Q1</accession>
<organism evidence="2 3">
    <name type="scientific">Undibacterium flavidum</name>
    <dbReference type="NCBI Taxonomy" id="2762297"/>
    <lineage>
        <taxon>Bacteria</taxon>
        <taxon>Pseudomonadati</taxon>
        <taxon>Pseudomonadota</taxon>
        <taxon>Betaproteobacteria</taxon>
        <taxon>Burkholderiales</taxon>
        <taxon>Oxalobacteraceae</taxon>
        <taxon>Undibacterium</taxon>
    </lineage>
</organism>
<dbReference type="PANTHER" id="PTHR33990">
    <property type="entry name" value="PROTEIN YJDN-RELATED"/>
    <property type="match status" value="1"/>
</dbReference>
<evidence type="ECO:0000313" key="3">
    <source>
        <dbReference type="Proteomes" id="UP000624279"/>
    </source>
</evidence>
<dbReference type="EMBL" id="JACOGA010000001">
    <property type="protein sequence ID" value="MBC3871960.1"/>
    <property type="molecule type" value="Genomic_DNA"/>
</dbReference>
<dbReference type="InterPro" id="IPR028973">
    <property type="entry name" value="PhnB-like"/>
</dbReference>
<reference evidence="2 3" key="1">
    <citation type="submission" date="2020-08" db="EMBL/GenBank/DDBJ databases">
        <title>Novel species isolated from subtropical streams in China.</title>
        <authorList>
            <person name="Lu H."/>
        </authorList>
    </citation>
    <scope>NUCLEOTIDE SEQUENCE [LARGE SCALE GENOMIC DNA]</scope>
    <source>
        <strain evidence="2 3">LX15W</strain>
    </source>
</reference>
<name>A0ABR6Y5Q1_9BURK</name>
<feature type="domain" description="PhnB-like" evidence="1">
    <location>
        <begin position="2"/>
        <end position="116"/>
    </location>
</feature>
<evidence type="ECO:0000313" key="2">
    <source>
        <dbReference type="EMBL" id="MBC3871960.1"/>
    </source>
</evidence>
<proteinExistence type="predicted"/>
<dbReference type="Gene3D" id="3.10.180.10">
    <property type="entry name" value="2,3-Dihydroxybiphenyl 1,2-Dioxygenase, domain 1"/>
    <property type="match status" value="1"/>
</dbReference>
<dbReference type="SUPFAM" id="SSF54593">
    <property type="entry name" value="Glyoxalase/Bleomycin resistance protein/Dihydroxybiphenyl dioxygenase"/>
    <property type="match status" value="1"/>
</dbReference>
<dbReference type="RefSeq" id="WP_186939986.1">
    <property type="nucleotide sequence ID" value="NZ_JACOGA010000001.1"/>
</dbReference>
<dbReference type="PIRSF" id="PIRSF021700">
    <property type="entry name" value="3_dmu_93_MTrfase"/>
    <property type="match status" value="1"/>
</dbReference>
<gene>
    <name evidence="2" type="ORF">H8K55_00035</name>
</gene>
<dbReference type="Proteomes" id="UP000624279">
    <property type="component" value="Unassembled WGS sequence"/>
</dbReference>
<dbReference type="InterPro" id="IPR029068">
    <property type="entry name" value="Glyas_Bleomycin-R_OHBP_Dase"/>
</dbReference>
<protein>
    <submittedName>
        <fullName evidence="2">VOC family protein</fullName>
    </submittedName>
</protein>
<dbReference type="InterPro" id="IPR009725">
    <property type="entry name" value="3_dmu_93_MTrfase"/>
</dbReference>
<dbReference type="CDD" id="cd06588">
    <property type="entry name" value="PhnB_like"/>
    <property type="match status" value="1"/>
</dbReference>
<dbReference type="Pfam" id="PF06983">
    <property type="entry name" value="3-dmu-9_3-mt"/>
    <property type="match status" value="1"/>
</dbReference>
<comment type="caution">
    <text evidence="2">The sequence shown here is derived from an EMBL/GenBank/DDBJ whole genome shotgun (WGS) entry which is preliminary data.</text>
</comment>
<keyword evidence="3" id="KW-1185">Reference proteome</keyword>
<sequence>MQKITPCLWFNFNAEEAVNHYLSIFKSGEILEVSRFGDAVPEQEGKVLSMRFVLEGQEFMALNAGPQFPFTEAISLFVDCDSQAEVDHYWDKLCEGGSPGRCAWLKDKFGVSWQIVPRSLLNMLQDNDANRSGRVMKAMIEMSKIDVAVLEAAYSAD</sequence>